<proteinExistence type="predicted"/>
<dbReference type="NCBIfam" id="TIGR03083">
    <property type="entry name" value="maleylpyruvate isomerase family mycothiol-dependent enzyme"/>
    <property type="match status" value="1"/>
</dbReference>
<dbReference type="Proteomes" id="UP000468687">
    <property type="component" value="Unassembled WGS sequence"/>
</dbReference>
<protein>
    <submittedName>
        <fullName evidence="1">TIGR03085 family protein</fullName>
    </submittedName>
</protein>
<dbReference type="SUPFAM" id="SSF109854">
    <property type="entry name" value="DinB/YfiT-like putative metalloenzymes"/>
    <property type="match status" value="1"/>
</dbReference>
<sequence length="213" mass="23440">MPTTFPTLARAERSALADLAVAVGPDAPTLCGGWTVKDLVVHLLVRERNPLAQAGELLPPLSPLTERATERWGRADLPLLADQLRRPFLTWAAIGPVDRLVNTVELFVHHEDVRRAQPDWAPRDLPDAAEDELWRLFKPVAVMATRKVGAPLVAVDARNGRRIVLRRGDGPAVVTGRPQELVLRLLGRDQVHDVDVSGPDLAVRRFQIATLGL</sequence>
<dbReference type="AlphaFoldDB" id="A0A6P0HEJ1"/>
<dbReference type="InterPro" id="IPR017519">
    <property type="entry name" value="CHP03085"/>
</dbReference>
<reference evidence="1 2" key="1">
    <citation type="journal article" date="2014" name="Int. J. Syst. Evol. Microbiol.">
        <title>Nocardioides zeae sp. nov., isolated from the stem of Zea mays.</title>
        <authorList>
            <person name="Glaeser S.P."/>
            <person name="McInroy J.A."/>
            <person name="Busse H.J."/>
            <person name="Kampfer P."/>
        </authorList>
    </citation>
    <scope>NUCLEOTIDE SEQUENCE [LARGE SCALE GENOMIC DNA]</scope>
    <source>
        <strain evidence="1 2">JCM 30728</strain>
    </source>
</reference>
<gene>
    <name evidence="1" type="ORF">G3T38_01995</name>
</gene>
<keyword evidence="2" id="KW-1185">Reference proteome</keyword>
<dbReference type="InterPro" id="IPR017517">
    <property type="entry name" value="Maleyloyr_isom"/>
</dbReference>
<dbReference type="NCBIfam" id="TIGR03085">
    <property type="entry name" value="TIGR03085 family metal-binding protein"/>
    <property type="match status" value="1"/>
</dbReference>
<dbReference type="InterPro" id="IPR034660">
    <property type="entry name" value="DinB/YfiT-like"/>
</dbReference>
<accession>A0A6P0HEJ1</accession>
<evidence type="ECO:0000313" key="2">
    <source>
        <dbReference type="Proteomes" id="UP000468687"/>
    </source>
</evidence>
<evidence type="ECO:0000313" key="1">
    <source>
        <dbReference type="EMBL" id="NEN77041.1"/>
    </source>
</evidence>
<dbReference type="RefSeq" id="WP_163770375.1">
    <property type="nucleotide sequence ID" value="NZ_JAAGXA010000001.1"/>
</dbReference>
<name>A0A6P0HEJ1_9ACTN</name>
<comment type="caution">
    <text evidence="1">The sequence shown here is derived from an EMBL/GenBank/DDBJ whole genome shotgun (WGS) entry which is preliminary data.</text>
</comment>
<dbReference type="EMBL" id="JAAGXA010000001">
    <property type="protein sequence ID" value="NEN77041.1"/>
    <property type="molecule type" value="Genomic_DNA"/>
</dbReference>
<organism evidence="1 2">
    <name type="scientific">Nocardioides zeae</name>
    <dbReference type="NCBI Taxonomy" id="1457234"/>
    <lineage>
        <taxon>Bacteria</taxon>
        <taxon>Bacillati</taxon>
        <taxon>Actinomycetota</taxon>
        <taxon>Actinomycetes</taxon>
        <taxon>Propionibacteriales</taxon>
        <taxon>Nocardioidaceae</taxon>
        <taxon>Nocardioides</taxon>
    </lineage>
</organism>